<feature type="domain" description="HTH iclR-type" evidence="4">
    <location>
        <begin position="14"/>
        <end position="75"/>
    </location>
</feature>
<evidence type="ECO:0000313" key="7">
    <source>
        <dbReference type="Proteomes" id="UP001589536"/>
    </source>
</evidence>
<evidence type="ECO:0000256" key="2">
    <source>
        <dbReference type="ARBA" id="ARBA00023125"/>
    </source>
</evidence>
<accession>A0ABV5UJM6</accession>
<keyword evidence="1" id="KW-0805">Transcription regulation</keyword>
<dbReference type="RefSeq" id="WP_345049693.1">
    <property type="nucleotide sequence ID" value="NZ_BAABED010000001.1"/>
</dbReference>
<evidence type="ECO:0000313" key="6">
    <source>
        <dbReference type="EMBL" id="MFB9712731.1"/>
    </source>
</evidence>
<comment type="caution">
    <text evidence="6">The sequence shown here is derived from an EMBL/GenBank/DDBJ whole genome shotgun (WGS) entry which is preliminary data.</text>
</comment>
<dbReference type="SMART" id="SM00346">
    <property type="entry name" value="HTH_ICLR"/>
    <property type="match status" value="1"/>
</dbReference>
<gene>
    <name evidence="6" type="ORF">ACFFPI_00985</name>
</gene>
<dbReference type="SUPFAM" id="SSF55781">
    <property type="entry name" value="GAF domain-like"/>
    <property type="match status" value="1"/>
</dbReference>
<feature type="domain" description="IclR-ED" evidence="5">
    <location>
        <begin position="76"/>
        <end position="260"/>
    </location>
</feature>
<evidence type="ECO:0000259" key="4">
    <source>
        <dbReference type="PROSITE" id="PS51077"/>
    </source>
</evidence>
<dbReference type="Gene3D" id="3.30.450.40">
    <property type="match status" value="1"/>
</dbReference>
<dbReference type="Gene3D" id="1.10.10.10">
    <property type="entry name" value="Winged helix-like DNA-binding domain superfamily/Winged helix DNA-binding domain"/>
    <property type="match status" value="1"/>
</dbReference>
<dbReference type="InterPro" id="IPR036388">
    <property type="entry name" value="WH-like_DNA-bd_sf"/>
</dbReference>
<keyword evidence="3" id="KW-0804">Transcription</keyword>
<organism evidence="6 7">
    <name type="scientific">Arthrobacter methylotrophus</name>
    <dbReference type="NCBI Taxonomy" id="121291"/>
    <lineage>
        <taxon>Bacteria</taxon>
        <taxon>Bacillati</taxon>
        <taxon>Actinomycetota</taxon>
        <taxon>Actinomycetes</taxon>
        <taxon>Micrococcales</taxon>
        <taxon>Micrococcaceae</taxon>
        <taxon>Arthrobacter</taxon>
    </lineage>
</organism>
<dbReference type="Pfam" id="PF09339">
    <property type="entry name" value="HTH_IclR"/>
    <property type="match status" value="1"/>
</dbReference>
<dbReference type="Proteomes" id="UP001589536">
    <property type="component" value="Unassembled WGS sequence"/>
</dbReference>
<sequence length="263" mass="28341">MDSQTSTSGYRDRNSTADRALTILEMFGEAKFSVSAVEVAAALSVARSTAYRYLESLVSRGFLEESPAGGFRLGLRILELARVARQGYGLSEVALPRMRSLCDRFGQTVLLTRRAGTSVVCLEREAPSGQLLRISYERGSQLPLTAGASALVLLAWLEDAQALALFEAIERPRFTERTLSTPEDLLARLHEIRADGFAMTHAEVDPDALGIAAPIFAPDGEVAAGLSVVALGSRVNTEERQEIVAAVREAAEHISHTLRIAAG</sequence>
<dbReference type="InterPro" id="IPR005471">
    <property type="entry name" value="Tscrpt_reg_IclR_N"/>
</dbReference>
<dbReference type="InterPro" id="IPR050707">
    <property type="entry name" value="HTH_MetabolicPath_Reg"/>
</dbReference>
<keyword evidence="2" id="KW-0238">DNA-binding</keyword>
<evidence type="ECO:0000256" key="3">
    <source>
        <dbReference type="ARBA" id="ARBA00023163"/>
    </source>
</evidence>
<dbReference type="SUPFAM" id="SSF46785">
    <property type="entry name" value="Winged helix' DNA-binding domain"/>
    <property type="match status" value="1"/>
</dbReference>
<dbReference type="InterPro" id="IPR036390">
    <property type="entry name" value="WH_DNA-bd_sf"/>
</dbReference>
<evidence type="ECO:0000256" key="1">
    <source>
        <dbReference type="ARBA" id="ARBA00023015"/>
    </source>
</evidence>
<dbReference type="EMBL" id="JBHMBH010000006">
    <property type="protein sequence ID" value="MFB9712731.1"/>
    <property type="molecule type" value="Genomic_DNA"/>
</dbReference>
<protein>
    <submittedName>
        <fullName evidence="6">IclR family transcriptional regulator</fullName>
    </submittedName>
</protein>
<keyword evidence="7" id="KW-1185">Reference proteome</keyword>
<dbReference type="PANTHER" id="PTHR30136:SF24">
    <property type="entry name" value="HTH-TYPE TRANSCRIPTIONAL REPRESSOR ALLR"/>
    <property type="match status" value="1"/>
</dbReference>
<evidence type="ECO:0000259" key="5">
    <source>
        <dbReference type="PROSITE" id="PS51078"/>
    </source>
</evidence>
<dbReference type="PANTHER" id="PTHR30136">
    <property type="entry name" value="HELIX-TURN-HELIX TRANSCRIPTIONAL REGULATOR, ICLR FAMILY"/>
    <property type="match status" value="1"/>
</dbReference>
<dbReference type="PROSITE" id="PS51078">
    <property type="entry name" value="ICLR_ED"/>
    <property type="match status" value="1"/>
</dbReference>
<dbReference type="InterPro" id="IPR014757">
    <property type="entry name" value="Tscrpt_reg_IclR_C"/>
</dbReference>
<dbReference type="PROSITE" id="PS51077">
    <property type="entry name" value="HTH_ICLR"/>
    <property type="match status" value="1"/>
</dbReference>
<name>A0ABV5UJM6_9MICC</name>
<dbReference type="InterPro" id="IPR029016">
    <property type="entry name" value="GAF-like_dom_sf"/>
</dbReference>
<reference evidence="6 7" key="1">
    <citation type="submission" date="2024-09" db="EMBL/GenBank/DDBJ databases">
        <authorList>
            <person name="Sun Q."/>
            <person name="Mori K."/>
        </authorList>
    </citation>
    <scope>NUCLEOTIDE SEQUENCE [LARGE SCALE GENOMIC DNA]</scope>
    <source>
        <strain evidence="6 7">JCM 13519</strain>
    </source>
</reference>
<proteinExistence type="predicted"/>
<dbReference type="Pfam" id="PF01614">
    <property type="entry name" value="IclR_C"/>
    <property type="match status" value="1"/>
</dbReference>